<name>A0ABX5J682_9RHOB</name>
<reference evidence="1 2" key="1">
    <citation type="submission" date="2018-04" db="EMBL/GenBank/DDBJ databases">
        <title>Genomic Encyclopedia of Type Strains, Phase III (KMG-III): the genomes of soil and plant-associated and newly described type strains.</title>
        <authorList>
            <person name="Whitman W."/>
        </authorList>
    </citation>
    <scope>NUCLEOTIDE SEQUENCE [LARGE SCALE GENOMIC DNA]</scope>
    <source>
        <strain evidence="1 2">JA192</strain>
    </source>
</reference>
<protein>
    <submittedName>
        <fullName evidence="1">Uncharacterized protein</fullName>
    </submittedName>
</protein>
<sequence length="350" mass="38978">MVSGGGGEERLFSLQTEEAAWSFFEHLIEGEVSIDDINDVGFGDWAQVRVYLPSAHYHAALTPYMMEGWVELQRSVFRAYAIARSGERNGRRLTDEEKQRLELVVKVKGGSSDQSVDLNTVLIEIAKAMLQKLSPAEVVTIVVALALVLAGQSVLRVWLNNRKEVRLAEISGQRESDLKEERIAALNAVVAVATHDKARMGLIEKAEARLPIIKSLEDEAKESRHALVKHMSRVDAELNSVAIPSATGRILTTESRVEAEDVRLDGVYTIRRVDTTVATGFRVHLAGRNGDELVADVAEVMTTLEDRDVIREAEWKKIPVYLQINGRKRRSEVVDATIIRARPFDPDTDS</sequence>
<accession>A0ABX5J682</accession>
<evidence type="ECO:0000313" key="1">
    <source>
        <dbReference type="EMBL" id="PTM78382.1"/>
    </source>
</evidence>
<organism evidence="1 2">
    <name type="scientific">Cereibacter johrii</name>
    <dbReference type="NCBI Taxonomy" id="445629"/>
    <lineage>
        <taxon>Bacteria</taxon>
        <taxon>Pseudomonadati</taxon>
        <taxon>Pseudomonadota</taxon>
        <taxon>Alphaproteobacteria</taxon>
        <taxon>Rhodobacterales</taxon>
        <taxon>Paracoccaceae</taxon>
        <taxon>Cereibacter</taxon>
    </lineage>
</organism>
<proteinExistence type="predicted"/>
<dbReference type="EMBL" id="PZZW01000004">
    <property type="protein sequence ID" value="PTM78382.1"/>
    <property type="molecule type" value="Genomic_DNA"/>
</dbReference>
<comment type="caution">
    <text evidence="1">The sequence shown here is derived from an EMBL/GenBank/DDBJ whole genome shotgun (WGS) entry which is preliminary data.</text>
</comment>
<evidence type="ECO:0000313" key="2">
    <source>
        <dbReference type="Proteomes" id="UP000240800"/>
    </source>
</evidence>
<dbReference type="RefSeq" id="WP_235836981.1">
    <property type="nucleotide sequence ID" value="NZ_MABH01000143.1"/>
</dbReference>
<dbReference type="Proteomes" id="UP000240800">
    <property type="component" value="Unassembled WGS sequence"/>
</dbReference>
<gene>
    <name evidence="1" type="ORF">C8J29_104341</name>
</gene>
<keyword evidence="2" id="KW-1185">Reference proteome</keyword>